<evidence type="ECO:0000313" key="1">
    <source>
        <dbReference type="EMBL" id="MCD9637894.1"/>
    </source>
</evidence>
<dbReference type="EMBL" id="JACEIK010002579">
    <property type="protein sequence ID" value="MCD9637894.1"/>
    <property type="molecule type" value="Genomic_DNA"/>
</dbReference>
<organism evidence="1 2">
    <name type="scientific">Datura stramonium</name>
    <name type="common">Jimsonweed</name>
    <name type="synonym">Common thornapple</name>
    <dbReference type="NCBI Taxonomy" id="4076"/>
    <lineage>
        <taxon>Eukaryota</taxon>
        <taxon>Viridiplantae</taxon>
        <taxon>Streptophyta</taxon>
        <taxon>Embryophyta</taxon>
        <taxon>Tracheophyta</taxon>
        <taxon>Spermatophyta</taxon>
        <taxon>Magnoliopsida</taxon>
        <taxon>eudicotyledons</taxon>
        <taxon>Gunneridae</taxon>
        <taxon>Pentapetalae</taxon>
        <taxon>asterids</taxon>
        <taxon>lamiids</taxon>
        <taxon>Solanales</taxon>
        <taxon>Solanaceae</taxon>
        <taxon>Solanoideae</taxon>
        <taxon>Datureae</taxon>
        <taxon>Datura</taxon>
    </lineage>
</organism>
<reference evidence="1 2" key="1">
    <citation type="journal article" date="2021" name="BMC Genomics">
        <title>Datura genome reveals duplications of psychoactive alkaloid biosynthetic genes and high mutation rate following tissue culture.</title>
        <authorList>
            <person name="Rajewski A."/>
            <person name="Carter-House D."/>
            <person name="Stajich J."/>
            <person name="Litt A."/>
        </authorList>
    </citation>
    <scope>NUCLEOTIDE SEQUENCE [LARGE SCALE GENOMIC DNA]</scope>
    <source>
        <strain evidence="1">AR-01</strain>
    </source>
</reference>
<evidence type="ECO:0000313" key="2">
    <source>
        <dbReference type="Proteomes" id="UP000823775"/>
    </source>
</evidence>
<dbReference type="SUPFAM" id="SSF144256">
    <property type="entry name" value="TSP9-like"/>
    <property type="match status" value="1"/>
</dbReference>
<dbReference type="InterPro" id="IPR037244">
    <property type="entry name" value="TSP9_sf"/>
</dbReference>
<sequence>MASLNLFFTPIATATATTQQRRVYTAATAAKSSGGSTEEKSLLDFILGGLQKQDQLLETDPILKKVEDKSVGTTGRKNSVVVPPKKGAYSYQSLIVLGFGSKPLATCVKRGSVDEGEVMQMRKAIYETMMRTDREFIVDGSDGFELAFLELLLGDIILTIATIFPPKRLNIFIADNSDDDLLMKL</sequence>
<proteinExistence type="predicted"/>
<accession>A0ABS8UTW1</accession>
<dbReference type="Proteomes" id="UP000823775">
    <property type="component" value="Unassembled WGS sequence"/>
</dbReference>
<dbReference type="InterPro" id="IPR021584">
    <property type="entry name" value="TSP9"/>
</dbReference>
<dbReference type="PANTHER" id="PTHR36370:SF1">
    <property type="entry name" value="THYLAKOID SOLUBLE PHOSPHOPROTEIN"/>
    <property type="match status" value="1"/>
</dbReference>
<keyword evidence="2" id="KW-1185">Reference proteome</keyword>
<dbReference type="Pfam" id="PF11493">
    <property type="entry name" value="TSP9"/>
    <property type="match status" value="1"/>
</dbReference>
<protein>
    <submittedName>
        <fullName evidence="1">Uncharacterized protein</fullName>
    </submittedName>
</protein>
<comment type="caution">
    <text evidence="1">The sequence shown here is derived from an EMBL/GenBank/DDBJ whole genome shotgun (WGS) entry which is preliminary data.</text>
</comment>
<gene>
    <name evidence="1" type="ORF">HAX54_021435</name>
</gene>
<name>A0ABS8UTW1_DATST</name>
<dbReference type="PANTHER" id="PTHR36370">
    <property type="entry name" value="THYLAKOID SOLUBLE PHOSPHOPROTEIN"/>
    <property type="match status" value="1"/>
</dbReference>